<comment type="caution">
    <text evidence="3">The sequence shown here is derived from an EMBL/GenBank/DDBJ whole genome shotgun (WGS) entry which is preliminary data.</text>
</comment>
<dbReference type="Pfam" id="PF10128">
    <property type="entry name" value="OpcA_G6PD_assem"/>
    <property type="match status" value="1"/>
</dbReference>
<reference evidence="3 4" key="1">
    <citation type="submission" date="2019-05" db="EMBL/GenBank/DDBJ databases">
        <authorList>
            <person name="Lee S.D."/>
        </authorList>
    </citation>
    <scope>NUCLEOTIDE SEQUENCE [LARGE SCALE GENOMIC DNA]</scope>
    <source>
        <strain evidence="3 4">C5-26</strain>
    </source>
</reference>
<dbReference type="InterPro" id="IPR046802">
    <property type="entry name" value="OpcA_G6PD_C"/>
</dbReference>
<dbReference type="PANTHER" id="PTHR38658:SF1">
    <property type="entry name" value="OXPP CYCLE PROTEIN OPCA-RELATED"/>
    <property type="match status" value="1"/>
</dbReference>
<sequence>MPDCTTKDVSKALVRLRSEIGAMTLGRVMTLIIVTDDDGADDALEAATAASRAHPSRIITLVRGDRRWSDRMDAEVRMGGDAGVSEIVVLRLFGELADHGEAVVTPLLVPDSPVVAWWPMNADYDVAGSPIGAMADRRITDASLSSNPRKDLLRRRQTYAEGDSDMAWSRTTRWRGLLATALDQPPYEPVTAVTVSGASDSASTDLLAGWLAVRLRCPVHRVRGKRGTGLTKVHMDRASGPIELVRPDRRFATVTQPEQPPRTVDLSRPGTAESLAEELRSMDRDITYRDALLKGLELVDGVSATRAGRSRK</sequence>
<dbReference type="Proteomes" id="UP000320244">
    <property type="component" value="Unassembled WGS sequence"/>
</dbReference>
<gene>
    <name evidence="3" type="ORF">FGL98_07095</name>
</gene>
<protein>
    <submittedName>
        <fullName evidence="3">OpcA protein</fullName>
    </submittedName>
</protein>
<evidence type="ECO:0000313" key="3">
    <source>
        <dbReference type="EMBL" id="TWP37260.1"/>
    </source>
</evidence>
<dbReference type="Pfam" id="PF20171">
    <property type="entry name" value="OpcA_G6PD_C"/>
    <property type="match status" value="1"/>
</dbReference>
<organism evidence="3 4">
    <name type="scientific">Leekyejoonella antrihumi</name>
    <dbReference type="NCBI Taxonomy" id="1660198"/>
    <lineage>
        <taxon>Bacteria</taxon>
        <taxon>Bacillati</taxon>
        <taxon>Actinomycetota</taxon>
        <taxon>Actinomycetes</taxon>
        <taxon>Micrococcales</taxon>
        <taxon>Dermacoccaceae</taxon>
        <taxon>Leekyejoonella</taxon>
    </lineage>
</organism>
<dbReference type="EMBL" id="VCQV01000007">
    <property type="protein sequence ID" value="TWP37260.1"/>
    <property type="molecule type" value="Genomic_DNA"/>
</dbReference>
<evidence type="ECO:0000313" key="4">
    <source>
        <dbReference type="Proteomes" id="UP000320244"/>
    </source>
</evidence>
<accession>A0A563E409</accession>
<dbReference type="InterPro" id="IPR046801">
    <property type="entry name" value="OpcA_G6PD_N"/>
</dbReference>
<dbReference type="PANTHER" id="PTHR38658">
    <property type="entry name" value="OXPP CYCLE PROTEIN OPCA-RELATED"/>
    <property type="match status" value="1"/>
</dbReference>
<proteinExistence type="predicted"/>
<dbReference type="OrthoDB" id="128564at2"/>
<evidence type="ECO:0000259" key="1">
    <source>
        <dbReference type="Pfam" id="PF10128"/>
    </source>
</evidence>
<keyword evidence="4" id="KW-1185">Reference proteome</keyword>
<dbReference type="AlphaFoldDB" id="A0A563E409"/>
<feature type="domain" description="Glucose-6-phosphate dehydrogenase assembly protein OpcA N-terminal" evidence="1">
    <location>
        <begin position="47"/>
        <end position="157"/>
    </location>
</feature>
<evidence type="ECO:0000259" key="2">
    <source>
        <dbReference type="Pfam" id="PF20171"/>
    </source>
</evidence>
<reference evidence="3 4" key="2">
    <citation type="submission" date="2019-08" db="EMBL/GenBank/DDBJ databases">
        <title>Jejuicoccus antrihumi gen. nov., sp. nov., a new member of the family Dermacoccaceae isolated from a cave.</title>
        <authorList>
            <person name="Schumann P."/>
            <person name="Kim I.S."/>
        </authorList>
    </citation>
    <scope>NUCLEOTIDE SEQUENCE [LARGE SCALE GENOMIC DNA]</scope>
    <source>
        <strain evidence="3 4">C5-26</strain>
    </source>
</reference>
<feature type="domain" description="Glucose-6-phosphate dehydrogenase assembly protein OpcA C-terminal" evidence="2">
    <location>
        <begin position="162"/>
        <end position="292"/>
    </location>
</feature>
<name>A0A563E409_9MICO</name>
<dbReference type="InterPro" id="IPR004555">
    <property type="entry name" value="G6PDH_assembly_OpcA"/>
</dbReference>